<dbReference type="Pfam" id="PF22042">
    <property type="entry name" value="EF-G_D2"/>
    <property type="match status" value="1"/>
</dbReference>
<dbReference type="Pfam" id="PF00679">
    <property type="entry name" value="EFG_C"/>
    <property type="match status" value="1"/>
</dbReference>
<reference evidence="9" key="1">
    <citation type="submission" date="2022-01" db="EMBL/GenBank/DDBJ databases">
        <authorList>
            <person name="Braso-Vives M."/>
        </authorList>
    </citation>
    <scope>NUCLEOTIDE SEQUENCE</scope>
</reference>
<dbReference type="InterPro" id="IPR031157">
    <property type="entry name" value="G_TR_CS"/>
</dbReference>
<dbReference type="InterPro" id="IPR035647">
    <property type="entry name" value="EFG_III/V"/>
</dbReference>
<dbReference type="InterPro" id="IPR053905">
    <property type="entry name" value="EF-G-like_DII"/>
</dbReference>
<dbReference type="GO" id="GO:0032543">
    <property type="term" value="P:mitochondrial translation"/>
    <property type="evidence" value="ECO:0007669"/>
    <property type="project" value="TreeGrafter"/>
</dbReference>
<dbReference type="Gene3D" id="3.30.70.870">
    <property type="entry name" value="Elongation Factor G (Translational Gtpase), domain 3"/>
    <property type="match status" value="1"/>
</dbReference>
<dbReference type="InterPro" id="IPR041095">
    <property type="entry name" value="EFG_II"/>
</dbReference>
<dbReference type="Gene3D" id="3.40.50.300">
    <property type="entry name" value="P-loop containing nucleotide triphosphate hydrolases"/>
    <property type="match status" value="1"/>
</dbReference>
<dbReference type="InterPro" id="IPR009022">
    <property type="entry name" value="EFG_III"/>
</dbReference>
<feature type="domain" description="Translation elongation factor EFG/EF2" evidence="8">
    <location>
        <begin position="545"/>
        <end position="665"/>
    </location>
</feature>
<evidence type="ECO:0000259" key="8">
    <source>
        <dbReference type="SMART" id="SM00889"/>
    </source>
</evidence>
<dbReference type="InterPro" id="IPR014721">
    <property type="entry name" value="Ribsml_uS5_D2-typ_fold_subgr"/>
</dbReference>
<dbReference type="OrthoDB" id="198619at2759"/>
<dbReference type="PRINTS" id="PR00315">
    <property type="entry name" value="ELONGATNFCT"/>
</dbReference>
<dbReference type="InterPro" id="IPR009000">
    <property type="entry name" value="Transl_B-barrel_sf"/>
</dbReference>
<dbReference type="InterPro" id="IPR035649">
    <property type="entry name" value="EFG_V"/>
</dbReference>
<dbReference type="FunFam" id="3.40.50.300:FF:000514">
    <property type="entry name" value="Ribosome-releasing factor 2, mitochondrial"/>
    <property type="match status" value="1"/>
</dbReference>
<keyword evidence="1" id="KW-0547">Nucleotide-binding</keyword>
<dbReference type="PANTHER" id="PTHR43261:SF1">
    <property type="entry name" value="RIBOSOME-RELEASING FACTOR 2, MITOCHONDRIAL"/>
    <property type="match status" value="1"/>
</dbReference>
<dbReference type="Pfam" id="PF14492">
    <property type="entry name" value="EFG_III"/>
    <property type="match status" value="1"/>
</dbReference>
<proteinExistence type="predicted"/>
<dbReference type="AlphaFoldDB" id="A0A8K0EH68"/>
<dbReference type="FunFam" id="3.30.230.10:FF:000033">
    <property type="entry name" value="Ribosome-releasing factor 2, mitochondrial"/>
    <property type="match status" value="1"/>
</dbReference>
<dbReference type="Gene3D" id="3.30.70.240">
    <property type="match status" value="1"/>
</dbReference>
<evidence type="ECO:0000313" key="10">
    <source>
        <dbReference type="Proteomes" id="UP000838412"/>
    </source>
</evidence>
<dbReference type="PANTHER" id="PTHR43261">
    <property type="entry name" value="TRANSLATION ELONGATION FACTOR G-RELATED"/>
    <property type="match status" value="1"/>
</dbReference>
<dbReference type="SUPFAM" id="SSF50447">
    <property type="entry name" value="Translation proteins"/>
    <property type="match status" value="1"/>
</dbReference>
<accession>A0A8K0EH68</accession>
<dbReference type="InterPro" id="IPR000640">
    <property type="entry name" value="EFG_V-like"/>
</dbReference>
<dbReference type="PROSITE" id="PS00301">
    <property type="entry name" value="G_TR_1"/>
    <property type="match status" value="1"/>
</dbReference>
<dbReference type="Proteomes" id="UP000838412">
    <property type="component" value="Chromosome 2"/>
</dbReference>
<feature type="domain" description="Elongation factor EFG" evidence="7">
    <location>
        <begin position="667"/>
        <end position="754"/>
    </location>
</feature>
<dbReference type="SUPFAM" id="SSF52540">
    <property type="entry name" value="P-loop containing nucleoside triphosphate hydrolases"/>
    <property type="match status" value="1"/>
</dbReference>
<evidence type="ECO:0000256" key="3">
    <source>
        <dbReference type="ARBA" id="ARBA00023128"/>
    </source>
</evidence>
<dbReference type="GO" id="GO:0005525">
    <property type="term" value="F:GTP binding"/>
    <property type="evidence" value="ECO:0007669"/>
    <property type="project" value="UniProtKB-KW"/>
</dbReference>
<dbReference type="FunFam" id="3.30.70.240:FF:000008">
    <property type="entry name" value="Ribosome-releasing factor 2, mitochondrial"/>
    <property type="match status" value="1"/>
</dbReference>
<dbReference type="GO" id="GO:0005759">
    <property type="term" value="C:mitochondrial matrix"/>
    <property type="evidence" value="ECO:0007669"/>
    <property type="project" value="UniProtKB-ARBA"/>
</dbReference>
<evidence type="ECO:0000259" key="7">
    <source>
        <dbReference type="SMART" id="SM00838"/>
    </source>
</evidence>
<dbReference type="Gene3D" id="2.40.30.10">
    <property type="entry name" value="Translation factors"/>
    <property type="match status" value="1"/>
</dbReference>
<evidence type="ECO:0000256" key="1">
    <source>
        <dbReference type="ARBA" id="ARBA00022741"/>
    </source>
</evidence>
<dbReference type="GO" id="GO:0032790">
    <property type="term" value="P:ribosome disassembly"/>
    <property type="evidence" value="ECO:0007669"/>
    <property type="project" value="TreeGrafter"/>
</dbReference>
<dbReference type="GO" id="GO:0003924">
    <property type="term" value="F:GTPase activity"/>
    <property type="evidence" value="ECO:0007669"/>
    <property type="project" value="InterPro"/>
</dbReference>
<name>A0A8K0EH68_BRALA</name>
<dbReference type="CDD" id="cd16262">
    <property type="entry name" value="EFG_III"/>
    <property type="match status" value="1"/>
</dbReference>
<keyword evidence="3" id="KW-0496">Mitochondrion</keyword>
<dbReference type="SUPFAM" id="SSF54980">
    <property type="entry name" value="EF-G C-terminal domain-like"/>
    <property type="match status" value="2"/>
</dbReference>
<sequence>MIGVAGINCIRKLMRLAHPCLRGRRRHVYHYRSYSGKSRTEIVEAEMSRIRNIGIMAHIDAGKTTTTERMLYYTGFTRALGDVDDGDTVMDYMSQERQRGITIQSAAISFNWRDHRINLIDTPGHVDFTVEVERSLRVLDGAVAVFDASAGVEAQTLTVWRQADRYSVPRIAFLNKMDKTGASLEYSINSIRDKLKTVPLVLQLPIGIEKTFSGMVDLVSMEKLTWTLGPGNDGSEYQTTPLQDVDDAELQERALVERALLIEQLAELDDKMAELLLSGDGTCDLESIPAEEVHMALQRVTCAQTGVPVLCGSSLKNKGVQPLLDAIIRYLPDPQDKGKELEQLYEDSLCAYAFKITHHKQRGPLTFLRIYSGTITPQSTIYNVSRDCTERVNRLLLVFADEYREMASMSAGNIAMVVGLKQTYTGDTLVTSPSAVVSAKKVRGQLQNQGHSISDMGDEDAPVLAGLDVPEPVFFCTIEAPSMSKQQELDAALVNLQKEDPSLHVKIDPETGQTVLSGMGELHLEIIQDRILKEYKLETHLGPLQVAYRETVGGTAQETVTVDRVLGAQKHHAVVTVSVQPVELDGQMRDVGVYFGLDRRTVNREVQTAVKTGIASACTQGPLLGYPVVGAEVTVDSIEVGPGTSLAMVSACAAQATQKVLKKSGGKILEPMMMLEITTDEGHMRSVLADLSQRRGRVTEVQSRAESRVVMAEAPLAELMGYSTAIRTVTSGQATFTMELFRYEEMTSLDQNRLLKKMTTFDVEGF</sequence>
<keyword evidence="4" id="KW-0342">GTP-binding</keyword>
<dbReference type="InterPro" id="IPR005225">
    <property type="entry name" value="Small_GTP-bd"/>
</dbReference>
<dbReference type="InterPro" id="IPR027417">
    <property type="entry name" value="P-loop_NTPase"/>
</dbReference>
<organism evidence="9 10">
    <name type="scientific">Branchiostoma lanceolatum</name>
    <name type="common">Common lancelet</name>
    <name type="synonym">Amphioxus lanceolatum</name>
    <dbReference type="NCBI Taxonomy" id="7740"/>
    <lineage>
        <taxon>Eukaryota</taxon>
        <taxon>Metazoa</taxon>
        <taxon>Chordata</taxon>
        <taxon>Cephalochordata</taxon>
        <taxon>Leptocardii</taxon>
        <taxon>Amphioxiformes</taxon>
        <taxon>Branchiostomatidae</taxon>
        <taxon>Branchiostoma</taxon>
    </lineage>
</organism>
<dbReference type="SMART" id="SM00889">
    <property type="entry name" value="EFG_IV"/>
    <property type="match status" value="1"/>
</dbReference>
<dbReference type="InterPro" id="IPR020568">
    <property type="entry name" value="Ribosomal_Su5_D2-typ_SF"/>
</dbReference>
<dbReference type="InterPro" id="IPR000795">
    <property type="entry name" value="T_Tr_GTP-bd_dom"/>
</dbReference>
<evidence type="ECO:0000256" key="6">
    <source>
        <dbReference type="ARBA" id="ARBA00081524"/>
    </source>
</evidence>
<evidence type="ECO:0000256" key="2">
    <source>
        <dbReference type="ARBA" id="ARBA00022917"/>
    </source>
</evidence>
<dbReference type="SUPFAM" id="SSF54211">
    <property type="entry name" value="Ribosomal protein S5 domain 2-like"/>
    <property type="match status" value="1"/>
</dbReference>
<evidence type="ECO:0000256" key="4">
    <source>
        <dbReference type="ARBA" id="ARBA00023134"/>
    </source>
</evidence>
<dbReference type="CDD" id="cd01886">
    <property type="entry name" value="EF-G"/>
    <property type="match status" value="1"/>
</dbReference>
<comment type="catalytic activity">
    <reaction evidence="5">
        <text>GTP + H2O = GDP + phosphate + H(+)</text>
        <dbReference type="Rhea" id="RHEA:19669"/>
        <dbReference type="ChEBI" id="CHEBI:15377"/>
        <dbReference type="ChEBI" id="CHEBI:15378"/>
        <dbReference type="ChEBI" id="CHEBI:37565"/>
        <dbReference type="ChEBI" id="CHEBI:43474"/>
        <dbReference type="ChEBI" id="CHEBI:58189"/>
    </reaction>
    <physiologicalReaction direction="left-to-right" evidence="5">
        <dbReference type="Rhea" id="RHEA:19670"/>
    </physiologicalReaction>
</comment>
<dbReference type="Gene3D" id="3.30.230.10">
    <property type="match status" value="1"/>
</dbReference>
<dbReference type="Pfam" id="PF00009">
    <property type="entry name" value="GTP_EFTU"/>
    <property type="match status" value="1"/>
</dbReference>
<keyword evidence="2" id="KW-0648">Protein biosynthesis</keyword>
<dbReference type="EMBL" id="OV696687">
    <property type="protein sequence ID" value="CAH1253028.1"/>
    <property type="molecule type" value="Genomic_DNA"/>
</dbReference>
<protein>
    <recommendedName>
        <fullName evidence="6">Elongation factor G2</fullName>
    </recommendedName>
</protein>
<keyword evidence="10" id="KW-1185">Reference proteome</keyword>
<evidence type="ECO:0000313" key="9">
    <source>
        <dbReference type="EMBL" id="CAH1253028.1"/>
    </source>
</evidence>
<dbReference type="Pfam" id="PF03764">
    <property type="entry name" value="EFG_IV"/>
    <property type="match status" value="1"/>
</dbReference>
<dbReference type="NCBIfam" id="TIGR00231">
    <property type="entry name" value="small_GTP"/>
    <property type="match status" value="1"/>
</dbReference>
<gene>
    <name evidence="9" type="primary">GFM2</name>
    <name evidence="9" type="ORF">BLAG_LOCUS12937</name>
</gene>
<dbReference type="CDD" id="cd03713">
    <property type="entry name" value="EFG_mtEFG_C"/>
    <property type="match status" value="1"/>
</dbReference>
<evidence type="ECO:0000256" key="5">
    <source>
        <dbReference type="ARBA" id="ARBA00049117"/>
    </source>
</evidence>
<dbReference type="FunFam" id="3.30.70.870:FF:000005">
    <property type="entry name" value="Ribosome-releasing factor 2, mitochondrial"/>
    <property type="match status" value="1"/>
</dbReference>
<dbReference type="InterPro" id="IPR005517">
    <property type="entry name" value="Transl_elong_EFG/EF2_IV"/>
</dbReference>
<dbReference type="SMART" id="SM00838">
    <property type="entry name" value="EFG_C"/>
    <property type="match status" value="1"/>
</dbReference>